<dbReference type="Pfam" id="PF08240">
    <property type="entry name" value="ADH_N"/>
    <property type="match status" value="1"/>
</dbReference>
<proteinExistence type="inferred from homology"/>
<evidence type="ECO:0000256" key="1">
    <source>
        <dbReference type="ARBA" id="ARBA00001947"/>
    </source>
</evidence>
<dbReference type="SUPFAM" id="SSF51735">
    <property type="entry name" value="NAD(P)-binding Rossmann-fold domains"/>
    <property type="match status" value="1"/>
</dbReference>
<sequence>MSLAGQSYVVRSPGGPITLETVHYDRIGDHEILVRTVAVSVCASDIKAAEGKFFMKPPMILGHEAAGIVEVVGAKVTAFEKGDKVVLHYSSCKSCDTCVTGGNPYCEKMEQLNFGGLREDEGSSKVATVADGQPLSSFFFGQSSMGQLALVRETSAAKVDAADGELKLFASLSCGIQTGAGAVLNVCKPSPGASFAIFGAGAVGLAAALAAKLCSPSHVIVIDISQKKLDLIPPGIATHTICSLGLERGSVAAQINEMTATRGVDYALDCAGNGQLIAEGCAALKKRGMAVSIGGGTTLASLDTTEMLVKGVTYRGTHQGDSVSQIFIPHLIKLWRSGQFPFHKLLSFYKLEDLPQALEDLKGDRIMKPVLVT</sequence>
<reference evidence="8 9" key="1">
    <citation type="submission" date="2015-05" db="EMBL/GenBank/DDBJ databases">
        <title>Distinctive expansion of gene families associated with plant cell wall degradation and secondary metabolism in the genomes of grapevine trunk pathogens.</title>
        <authorList>
            <person name="Lawrence D.P."/>
            <person name="Travadon R."/>
            <person name="Rolshausen P.E."/>
            <person name="Baumgartner K."/>
        </authorList>
    </citation>
    <scope>NUCLEOTIDE SEQUENCE [LARGE SCALE GENOMIC DNA]</scope>
    <source>
        <strain evidence="8">DA912</strain>
    </source>
</reference>
<protein>
    <submittedName>
        <fullName evidence="8">Putative alcohol dehydrogenase</fullName>
    </submittedName>
</protein>
<evidence type="ECO:0000256" key="2">
    <source>
        <dbReference type="ARBA" id="ARBA00008072"/>
    </source>
</evidence>
<dbReference type="PANTHER" id="PTHR43350:SF2">
    <property type="entry name" value="GROES-LIKE ZINC-BINDING ALCOHOL DEHYDROGENASE FAMILY PROTEIN"/>
    <property type="match status" value="1"/>
</dbReference>
<evidence type="ECO:0000256" key="4">
    <source>
        <dbReference type="ARBA" id="ARBA00022833"/>
    </source>
</evidence>
<dbReference type="PROSITE" id="PS00059">
    <property type="entry name" value="ADH_ZINC"/>
    <property type="match status" value="1"/>
</dbReference>
<dbReference type="InterPro" id="IPR002328">
    <property type="entry name" value="ADH_Zn_CS"/>
</dbReference>
<comment type="similarity">
    <text evidence="2 6">Belongs to the zinc-containing alcohol dehydrogenase family.</text>
</comment>
<dbReference type="EMBL" id="LCUC01000137">
    <property type="protein sequence ID" value="KKY36154.1"/>
    <property type="molecule type" value="Genomic_DNA"/>
</dbReference>
<keyword evidence="9" id="KW-1185">Reference proteome</keyword>
<keyword evidence="4 6" id="KW-0862">Zinc</keyword>
<reference evidence="8 9" key="2">
    <citation type="submission" date="2015-05" db="EMBL/GenBank/DDBJ databases">
        <authorList>
            <person name="Morales-Cruz A."/>
            <person name="Amrine K.C."/>
            <person name="Cantu D."/>
        </authorList>
    </citation>
    <scope>NUCLEOTIDE SEQUENCE [LARGE SCALE GENOMIC DNA]</scope>
    <source>
        <strain evidence="8">DA912</strain>
    </source>
</reference>
<organism evidence="8 9">
    <name type="scientific">Diaporthe ampelina</name>
    <dbReference type="NCBI Taxonomy" id="1214573"/>
    <lineage>
        <taxon>Eukaryota</taxon>
        <taxon>Fungi</taxon>
        <taxon>Dikarya</taxon>
        <taxon>Ascomycota</taxon>
        <taxon>Pezizomycotina</taxon>
        <taxon>Sordariomycetes</taxon>
        <taxon>Sordariomycetidae</taxon>
        <taxon>Diaporthales</taxon>
        <taxon>Diaporthaceae</taxon>
        <taxon>Diaporthe</taxon>
    </lineage>
</organism>
<evidence type="ECO:0000256" key="5">
    <source>
        <dbReference type="ARBA" id="ARBA00023002"/>
    </source>
</evidence>
<dbReference type="InterPro" id="IPR013154">
    <property type="entry name" value="ADH-like_N"/>
</dbReference>
<comment type="cofactor">
    <cofactor evidence="1 6">
        <name>Zn(2+)</name>
        <dbReference type="ChEBI" id="CHEBI:29105"/>
    </cofactor>
</comment>
<dbReference type="PANTHER" id="PTHR43350">
    <property type="entry name" value="NAD-DEPENDENT ALCOHOL DEHYDROGENASE"/>
    <property type="match status" value="1"/>
</dbReference>
<feature type="domain" description="Enoyl reductase (ER)" evidence="7">
    <location>
        <begin position="14"/>
        <end position="371"/>
    </location>
</feature>
<evidence type="ECO:0000256" key="6">
    <source>
        <dbReference type="RuleBase" id="RU361277"/>
    </source>
</evidence>
<dbReference type="AlphaFoldDB" id="A0A0G2FQ76"/>
<dbReference type="InterPro" id="IPR011032">
    <property type="entry name" value="GroES-like_sf"/>
</dbReference>
<dbReference type="SUPFAM" id="SSF50129">
    <property type="entry name" value="GroES-like"/>
    <property type="match status" value="1"/>
</dbReference>
<evidence type="ECO:0000313" key="8">
    <source>
        <dbReference type="EMBL" id="KKY36154.1"/>
    </source>
</evidence>
<dbReference type="OrthoDB" id="1560166at2759"/>
<dbReference type="Gene3D" id="3.90.180.10">
    <property type="entry name" value="Medium-chain alcohol dehydrogenases, catalytic domain"/>
    <property type="match status" value="1"/>
</dbReference>
<accession>A0A0G2FQ76</accession>
<evidence type="ECO:0000259" key="7">
    <source>
        <dbReference type="SMART" id="SM00829"/>
    </source>
</evidence>
<dbReference type="SMART" id="SM00829">
    <property type="entry name" value="PKS_ER"/>
    <property type="match status" value="1"/>
</dbReference>
<dbReference type="Proteomes" id="UP000034680">
    <property type="component" value="Unassembled WGS sequence"/>
</dbReference>
<gene>
    <name evidence="8" type="ORF">UCDDA912_g03823</name>
</gene>
<evidence type="ECO:0000256" key="3">
    <source>
        <dbReference type="ARBA" id="ARBA00022723"/>
    </source>
</evidence>
<dbReference type="GO" id="GO:0008270">
    <property type="term" value="F:zinc ion binding"/>
    <property type="evidence" value="ECO:0007669"/>
    <property type="project" value="InterPro"/>
</dbReference>
<dbReference type="InterPro" id="IPR036291">
    <property type="entry name" value="NAD(P)-bd_dom_sf"/>
</dbReference>
<dbReference type="Pfam" id="PF00107">
    <property type="entry name" value="ADH_zinc_N"/>
    <property type="match status" value="1"/>
</dbReference>
<evidence type="ECO:0000313" key="9">
    <source>
        <dbReference type="Proteomes" id="UP000034680"/>
    </source>
</evidence>
<dbReference type="InterPro" id="IPR020843">
    <property type="entry name" value="ER"/>
</dbReference>
<comment type="caution">
    <text evidence="8">The sequence shown here is derived from an EMBL/GenBank/DDBJ whole genome shotgun (WGS) entry which is preliminary data.</text>
</comment>
<keyword evidence="5" id="KW-0560">Oxidoreductase</keyword>
<keyword evidence="3 6" id="KW-0479">Metal-binding</keyword>
<name>A0A0G2FQ76_9PEZI</name>
<dbReference type="InterPro" id="IPR013149">
    <property type="entry name" value="ADH-like_C"/>
</dbReference>
<dbReference type="STRING" id="1214573.A0A0G2FQ76"/>
<dbReference type="GO" id="GO:0016491">
    <property type="term" value="F:oxidoreductase activity"/>
    <property type="evidence" value="ECO:0007669"/>
    <property type="project" value="UniProtKB-KW"/>
</dbReference>
<dbReference type="Gene3D" id="3.40.50.720">
    <property type="entry name" value="NAD(P)-binding Rossmann-like Domain"/>
    <property type="match status" value="1"/>
</dbReference>